<evidence type="ECO:0000256" key="2">
    <source>
        <dbReference type="ARBA" id="ARBA00022692"/>
    </source>
</evidence>
<proteinExistence type="predicted"/>
<reference evidence="8" key="1">
    <citation type="submission" date="2013-11" db="EMBL/GenBank/DDBJ databases">
        <title>Genome sequence of the fusiform rust pathogen reveals effectors for host alternation and coevolution with pine.</title>
        <authorList>
            <consortium name="DOE Joint Genome Institute"/>
            <person name="Smith K."/>
            <person name="Pendleton A."/>
            <person name="Kubisiak T."/>
            <person name="Anderson C."/>
            <person name="Salamov A."/>
            <person name="Aerts A."/>
            <person name="Riley R."/>
            <person name="Clum A."/>
            <person name="Lindquist E."/>
            <person name="Ence D."/>
            <person name="Campbell M."/>
            <person name="Kronenberg Z."/>
            <person name="Feau N."/>
            <person name="Dhillon B."/>
            <person name="Hamelin R."/>
            <person name="Burleigh J."/>
            <person name="Smith J."/>
            <person name="Yandell M."/>
            <person name="Nelson C."/>
            <person name="Grigoriev I."/>
            <person name="Davis J."/>
        </authorList>
    </citation>
    <scope>NUCLEOTIDE SEQUENCE</scope>
    <source>
        <strain evidence="8">G11</strain>
    </source>
</reference>
<comment type="caution">
    <text evidence="8">The sequence shown here is derived from an EMBL/GenBank/DDBJ whole genome shotgun (WGS) entry which is preliminary data.</text>
</comment>
<dbReference type="Pfam" id="PF04116">
    <property type="entry name" value="FA_hydroxylase"/>
    <property type="match status" value="1"/>
</dbReference>
<dbReference type="InterPro" id="IPR050307">
    <property type="entry name" value="Sterol_Desaturase_Related"/>
</dbReference>
<dbReference type="GO" id="GO:0005506">
    <property type="term" value="F:iron ion binding"/>
    <property type="evidence" value="ECO:0007669"/>
    <property type="project" value="InterPro"/>
</dbReference>
<dbReference type="EMBL" id="MU167325">
    <property type="protein sequence ID" value="KAG0143221.1"/>
    <property type="molecule type" value="Genomic_DNA"/>
</dbReference>
<dbReference type="GO" id="GO:0008610">
    <property type="term" value="P:lipid biosynthetic process"/>
    <property type="evidence" value="ECO:0007669"/>
    <property type="project" value="InterPro"/>
</dbReference>
<feature type="transmembrane region" description="Helical" evidence="6">
    <location>
        <begin position="175"/>
        <end position="197"/>
    </location>
</feature>
<feature type="compositionally biased region" description="Low complexity" evidence="5">
    <location>
        <begin position="350"/>
        <end position="361"/>
    </location>
</feature>
<evidence type="ECO:0000256" key="3">
    <source>
        <dbReference type="ARBA" id="ARBA00022989"/>
    </source>
</evidence>
<evidence type="ECO:0000256" key="4">
    <source>
        <dbReference type="ARBA" id="ARBA00023136"/>
    </source>
</evidence>
<dbReference type="InterPro" id="IPR006694">
    <property type="entry name" value="Fatty_acid_hydroxylase"/>
</dbReference>
<dbReference type="PANTHER" id="PTHR11863">
    <property type="entry name" value="STEROL DESATURASE"/>
    <property type="match status" value="1"/>
</dbReference>
<accession>A0A9P6NGL5</accession>
<comment type="subcellular location">
    <subcellularLocation>
        <location evidence="1">Membrane</location>
    </subcellularLocation>
</comment>
<dbReference type="GO" id="GO:0016491">
    <property type="term" value="F:oxidoreductase activity"/>
    <property type="evidence" value="ECO:0007669"/>
    <property type="project" value="InterPro"/>
</dbReference>
<feature type="domain" description="Fatty acid hydroxylase" evidence="7">
    <location>
        <begin position="183"/>
        <end position="313"/>
    </location>
</feature>
<name>A0A9P6NGL5_9BASI</name>
<evidence type="ECO:0000256" key="6">
    <source>
        <dbReference type="SAM" id="Phobius"/>
    </source>
</evidence>
<keyword evidence="4 6" id="KW-0472">Membrane</keyword>
<feature type="transmembrane region" description="Helical" evidence="6">
    <location>
        <begin position="52"/>
        <end position="75"/>
    </location>
</feature>
<evidence type="ECO:0000256" key="5">
    <source>
        <dbReference type="SAM" id="MobiDB-lite"/>
    </source>
</evidence>
<keyword evidence="3 6" id="KW-1133">Transmembrane helix</keyword>
<dbReference type="GO" id="GO:0016020">
    <property type="term" value="C:membrane"/>
    <property type="evidence" value="ECO:0007669"/>
    <property type="project" value="UniProtKB-SubCell"/>
</dbReference>
<feature type="region of interest" description="Disordered" evidence="5">
    <location>
        <begin position="350"/>
        <end position="410"/>
    </location>
</feature>
<keyword evidence="2 6" id="KW-0812">Transmembrane</keyword>
<evidence type="ECO:0000259" key="7">
    <source>
        <dbReference type="Pfam" id="PF04116"/>
    </source>
</evidence>
<gene>
    <name evidence="8" type="ORF">CROQUDRAFT_673093</name>
</gene>
<sequence length="410" mass="47641">MDIILQTADELFLDCFWSSAFPIHSTLRTTSTPSACLSRFARDEILRQSISIFFLTFVGIFVLYFTLSTFSYYFVFDHRVMDHPRFLKNQIKLEICSSLKAFAPMDALTLPWFLAEVRGHSRVYNNVSDIQGLSISPILKWTCQQIARLTGTPHLADRSHLIKSFLDRDLRFGGGWMYIGISFVFFLCFTDFTIYLIHRWEHSPAIYKRIHKAHHKWVIPTPFASYAFHPVDGFLQSVPYHIFIFLFPLHKRLYLALFIFVTFWSILIHDSELIVNHPLEQFINGPSHHTLHHLHFTCNYGQYFTWADRLGSTYRHPVNQDHSDLLRACKPKGRWLPSPSLFRPTIDLLSPDSSSASCRSSSPDELDPDPKMDRASISLAYRRRSFSTTPSTTTNDQPASTRYRPEGWDI</sequence>
<protein>
    <recommendedName>
        <fullName evidence="7">Fatty acid hydroxylase domain-containing protein</fullName>
    </recommendedName>
</protein>
<dbReference type="OrthoDB" id="6354873at2759"/>
<evidence type="ECO:0000313" key="9">
    <source>
        <dbReference type="Proteomes" id="UP000886653"/>
    </source>
</evidence>
<dbReference type="Proteomes" id="UP000886653">
    <property type="component" value="Unassembled WGS sequence"/>
</dbReference>
<evidence type="ECO:0000313" key="8">
    <source>
        <dbReference type="EMBL" id="KAG0143221.1"/>
    </source>
</evidence>
<organism evidence="8 9">
    <name type="scientific">Cronartium quercuum f. sp. fusiforme G11</name>
    <dbReference type="NCBI Taxonomy" id="708437"/>
    <lineage>
        <taxon>Eukaryota</taxon>
        <taxon>Fungi</taxon>
        <taxon>Dikarya</taxon>
        <taxon>Basidiomycota</taxon>
        <taxon>Pucciniomycotina</taxon>
        <taxon>Pucciniomycetes</taxon>
        <taxon>Pucciniales</taxon>
        <taxon>Coleosporiaceae</taxon>
        <taxon>Cronartium</taxon>
    </lineage>
</organism>
<keyword evidence="9" id="KW-1185">Reference proteome</keyword>
<dbReference type="AlphaFoldDB" id="A0A9P6NGL5"/>
<evidence type="ECO:0000256" key="1">
    <source>
        <dbReference type="ARBA" id="ARBA00004370"/>
    </source>
</evidence>
<feature type="transmembrane region" description="Helical" evidence="6">
    <location>
        <begin position="253"/>
        <end position="269"/>
    </location>
</feature>